<keyword evidence="3" id="KW-0808">Transferase</keyword>
<feature type="transmembrane region" description="Helical" evidence="1">
    <location>
        <begin position="470"/>
        <end position="494"/>
    </location>
</feature>
<feature type="domain" description="Acyltransferase 3" evidence="2">
    <location>
        <begin position="48"/>
        <end position="391"/>
    </location>
</feature>
<protein>
    <submittedName>
        <fullName evidence="3">Acyltransferase family protein</fullName>
    </submittedName>
</protein>
<feature type="transmembrane region" description="Helical" evidence="1">
    <location>
        <begin position="339"/>
        <end position="365"/>
    </location>
</feature>
<dbReference type="PANTHER" id="PTHR36927">
    <property type="entry name" value="BLR4337 PROTEIN"/>
    <property type="match status" value="1"/>
</dbReference>
<gene>
    <name evidence="3" type="ORF">JIP62_00765</name>
</gene>
<organism evidence="3 4">
    <name type="scientific">Brevundimonas vitisensis</name>
    <dbReference type="NCBI Taxonomy" id="2800818"/>
    <lineage>
        <taxon>Bacteria</taxon>
        <taxon>Pseudomonadati</taxon>
        <taxon>Pseudomonadota</taxon>
        <taxon>Alphaproteobacteria</taxon>
        <taxon>Caulobacterales</taxon>
        <taxon>Caulobacteraceae</taxon>
        <taxon>Brevundimonas</taxon>
    </lineage>
</organism>
<dbReference type="Proteomes" id="UP000595448">
    <property type="component" value="Chromosome"/>
</dbReference>
<feature type="transmembrane region" description="Helical" evidence="1">
    <location>
        <begin position="277"/>
        <end position="298"/>
    </location>
</feature>
<dbReference type="InterPro" id="IPR050623">
    <property type="entry name" value="Glucan_succinyl_AcylTrfase"/>
</dbReference>
<sequence>MAGARVIPRRIGHRAKGASAPRILDTPSPVGHGGLVTENAATMGRRLDLDWIRVTAFGLLILYHVGLVYGPYDWHIQSVHTFGWMAEGVLVTNPWRLTLLFLVSGAALRFMTLRRTAGQVARARAERLVPPLIFGMLILVPIQSWIEAMDKGSWSTGFLAWWWHEFSPSGLMNGVPTNHLWFVVYIAAYSAVAVWLMRNPERLERMETALAHHLRGWRVLAVPVVYLIAIRVLLFPLFGITNKLTWDFYNHFLSLGAFLFGFLMVRQEGLWRDLERYRWIGVGAAAIALPIMMMQTAHPGGGAFLGVPRAVVFGIDQWAVISAILGFGSLYLRRADGPVLRYLTDAVFTCYLAHQTILVAAVWLIRPLNLPVVAEVAALVVATFGGSLLIYEAVRRVPVIRPIWGLKPTPPPTGPRVPYLRRRRLLWVGVAAPLLALAAVLIAVLTYPGFDHARQYLSELGGASAPIPAIFNLGVLIAGAMTALAGIGFGLAILALAQARFVGTMTAVVFVLAGTGLVLSSLYPWPDPRHMAINLGLGIQLAPVLILWGIWARSDLRRLKLFLAVVFVLMAFLTVMTKHLVLPGTVNDANVGWWERAYAIVLVGWVGVAAFLLERRLAGQAGLAVEPPTN</sequence>
<evidence type="ECO:0000256" key="1">
    <source>
        <dbReference type="SAM" id="Phobius"/>
    </source>
</evidence>
<feature type="transmembrane region" description="Helical" evidence="1">
    <location>
        <begin position="597"/>
        <end position="613"/>
    </location>
</feature>
<dbReference type="InterPro" id="IPR009339">
    <property type="entry name" value="DUF998"/>
</dbReference>
<feature type="transmembrane region" description="Helical" evidence="1">
    <location>
        <begin position="51"/>
        <end position="72"/>
    </location>
</feature>
<feature type="transmembrane region" description="Helical" evidence="1">
    <location>
        <begin position="128"/>
        <end position="146"/>
    </location>
</feature>
<keyword evidence="1" id="KW-0812">Transmembrane</keyword>
<keyword evidence="1" id="KW-0472">Membrane</keyword>
<feature type="transmembrane region" description="Helical" evidence="1">
    <location>
        <begin position="559"/>
        <end position="577"/>
    </location>
</feature>
<keyword evidence="3" id="KW-0012">Acyltransferase</keyword>
<evidence type="ECO:0000313" key="4">
    <source>
        <dbReference type="Proteomes" id="UP000595448"/>
    </source>
</evidence>
<name>A0ABX7BQU6_9CAUL</name>
<feature type="transmembrane region" description="Helical" evidence="1">
    <location>
        <begin position="501"/>
        <end position="525"/>
    </location>
</feature>
<proteinExistence type="predicted"/>
<evidence type="ECO:0000259" key="2">
    <source>
        <dbReference type="Pfam" id="PF01757"/>
    </source>
</evidence>
<dbReference type="PANTHER" id="PTHR36927:SF3">
    <property type="entry name" value="GLUCANS BIOSYNTHESIS PROTEIN C"/>
    <property type="match status" value="1"/>
</dbReference>
<dbReference type="Pfam" id="PF06197">
    <property type="entry name" value="DUF998"/>
    <property type="match status" value="1"/>
</dbReference>
<feature type="transmembrane region" description="Helical" evidence="1">
    <location>
        <begin position="219"/>
        <end position="242"/>
    </location>
</feature>
<feature type="transmembrane region" description="Helical" evidence="1">
    <location>
        <begin position="531"/>
        <end position="552"/>
    </location>
</feature>
<feature type="transmembrane region" description="Helical" evidence="1">
    <location>
        <begin position="248"/>
        <end position="265"/>
    </location>
</feature>
<feature type="transmembrane region" description="Helical" evidence="1">
    <location>
        <begin position="425"/>
        <end position="450"/>
    </location>
</feature>
<feature type="transmembrane region" description="Helical" evidence="1">
    <location>
        <begin position="371"/>
        <end position="391"/>
    </location>
</feature>
<keyword evidence="4" id="KW-1185">Reference proteome</keyword>
<dbReference type="GO" id="GO:0016746">
    <property type="term" value="F:acyltransferase activity"/>
    <property type="evidence" value="ECO:0007669"/>
    <property type="project" value="UniProtKB-KW"/>
</dbReference>
<feature type="transmembrane region" description="Helical" evidence="1">
    <location>
        <begin position="179"/>
        <end position="198"/>
    </location>
</feature>
<dbReference type="EMBL" id="CP067977">
    <property type="protein sequence ID" value="QQQ19940.1"/>
    <property type="molecule type" value="Genomic_DNA"/>
</dbReference>
<evidence type="ECO:0000313" key="3">
    <source>
        <dbReference type="EMBL" id="QQQ19940.1"/>
    </source>
</evidence>
<dbReference type="Pfam" id="PF01757">
    <property type="entry name" value="Acyl_transf_3"/>
    <property type="match status" value="1"/>
</dbReference>
<dbReference type="InterPro" id="IPR002656">
    <property type="entry name" value="Acyl_transf_3_dom"/>
</dbReference>
<accession>A0ABX7BQU6</accession>
<reference evidence="3 4" key="1">
    <citation type="submission" date="2021-01" db="EMBL/GenBank/DDBJ databases">
        <title>Brevundimonas vitis sp. nov., an bacterium isolated from grape (Vitis vinifera).</title>
        <authorList>
            <person name="Jiang L."/>
            <person name="Lee J."/>
        </authorList>
    </citation>
    <scope>NUCLEOTIDE SEQUENCE [LARGE SCALE GENOMIC DNA]</scope>
    <source>
        <strain evidence="3 4">GRTSA-9</strain>
    </source>
</reference>
<feature type="transmembrane region" description="Helical" evidence="1">
    <location>
        <begin position="84"/>
        <end position="108"/>
    </location>
</feature>
<keyword evidence="1" id="KW-1133">Transmembrane helix</keyword>
<feature type="transmembrane region" description="Helical" evidence="1">
    <location>
        <begin position="310"/>
        <end position="332"/>
    </location>
</feature>